<keyword evidence="2" id="KW-1185">Reference proteome</keyword>
<dbReference type="EMBL" id="JAXCLW010000006">
    <property type="protein sequence ID" value="MDY0884910.1"/>
    <property type="molecule type" value="Genomic_DNA"/>
</dbReference>
<name>A0ABU5EFM8_9PROT</name>
<comment type="caution">
    <text evidence="1">The sequence shown here is derived from an EMBL/GenBank/DDBJ whole genome shotgun (WGS) entry which is preliminary data.</text>
</comment>
<proteinExistence type="predicted"/>
<dbReference type="RefSeq" id="WP_320509983.1">
    <property type="nucleotide sequence ID" value="NZ_JAXCLW010000006.1"/>
</dbReference>
<organism evidence="1 2">
    <name type="scientific">Dongia soli</name>
    <dbReference type="NCBI Taxonomy" id="600628"/>
    <lineage>
        <taxon>Bacteria</taxon>
        <taxon>Pseudomonadati</taxon>
        <taxon>Pseudomonadota</taxon>
        <taxon>Alphaproteobacteria</taxon>
        <taxon>Rhodospirillales</taxon>
        <taxon>Dongiaceae</taxon>
        <taxon>Dongia</taxon>
    </lineage>
</organism>
<dbReference type="Proteomes" id="UP001279642">
    <property type="component" value="Unassembled WGS sequence"/>
</dbReference>
<evidence type="ECO:0000313" key="2">
    <source>
        <dbReference type="Proteomes" id="UP001279642"/>
    </source>
</evidence>
<accession>A0ABU5EFM8</accession>
<evidence type="ECO:0000313" key="1">
    <source>
        <dbReference type="EMBL" id="MDY0884910.1"/>
    </source>
</evidence>
<protein>
    <submittedName>
        <fullName evidence="1">Uncharacterized protein</fullName>
    </submittedName>
</protein>
<sequence length="142" mass="16269">MSSLLRPEDLSKIANDAETAKMQKALDLKRVVEDEKKSLRDAFMHRDLRPDVDERVNKAIRRAAEDGFRELMAVSFPASYCNDGGRRINNLEPDWPVSLEGFAKIAYDYYQEKLHPMGYRLTARVLDYPGGFPGEVGLFLSW</sequence>
<gene>
    <name evidence="1" type="ORF">SMD27_18845</name>
</gene>
<reference evidence="1 2" key="1">
    <citation type="journal article" date="2016" name="Antonie Van Leeuwenhoek">
        <title>Dongia soli sp. nov., isolated from soil from Dokdo, Korea.</title>
        <authorList>
            <person name="Kim D.U."/>
            <person name="Lee H."/>
            <person name="Kim H."/>
            <person name="Kim S.G."/>
            <person name="Ka J.O."/>
        </authorList>
    </citation>
    <scope>NUCLEOTIDE SEQUENCE [LARGE SCALE GENOMIC DNA]</scope>
    <source>
        <strain evidence="1 2">D78</strain>
    </source>
</reference>